<evidence type="ECO:0000313" key="4">
    <source>
        <dbReference type="EMBL" id="RKR14400.1"/>
    </source>
</evidence>
<dbReference type="InterPro" id="IPR013517">
    <property type="entry name" value="FG-GAP"/>
</dbReference>
<dbReference type="Gene3D" id="2.130.10.130">
    <property type="entry name" value="Integrin alpha, N-terminal"/>
    <property type="match status" value="2"/>
</dbReference>
<dbReference type="OrthoDB" id="9816120at2"/>
<dbReference type="InterPro" id="IPR011519">
    <property type="entry name" value="UnbV_ASPIC"/>
</dbReference>
<proteinExistence type="predicted"/>
<reference evidence="4 5" key="1">
    <citation type="submission" date="2018-10" db="EMBL/GenBank/DDBJ databases">
        <title>Genomic Encyclopedia of Archaeal and Bacterial Type Strains, Phase II (KMG-II): from individual species to whole genera.</title>
        <authorList>
            <person name="Goeker M."/>
        </authorList>
    </citation>
    <scope>NUCLEOTIDE SEQUENCE [LARGE SCALE GENOMIC DNA]</scope>
    <source>
        <strain evidence="4 5">DSM 25230</strain>
    </source>
</reference>
<dbReference type="InterPro" id="IPR027039">
    <property type="entry name" value="Crtac1"/>
</dbReference>
<feature type="chain" id="PRO_5019796501" evidence="2">
    <location>
        <begin position="27"/>
        <end position="619"/>
    </location>
</feature>
<comment type="caution">
    <text evidence="4">The sequence shown here is derived from an EMBL/GenBank/DDBJ whole genome shotgun (WGS) entry which is preliminary data.</text>
</comment>
<protein>
    <submittedName>
        <fullName evidence="4">Putative secreted protein (Por secretion system target)</fullName>
    </submittedName>
</protein>
<dbReference type="EMBL" id="RBIQ01000007">
    <property type="protein sequence ID" value="RKR14400.1"/>
    <property type="molecule type" value="Genomic_DNA"/>
</dbReference>
<gene>
    <name evidence="4" type="ORF">CLV91_0475</name>
</gene>
<organism evidence="4 5">
    <name type="scientific">Maribacter vaceletii</name>
    <dbReference type="NCBI Taxonomy" id="1206816"/>
    <lineage>
        <taxon>Bacteria</taxon>
        <taxon>Pseudomonadati</taxon>
        <taxon>Bacteroidota</taxon>
        <taxon>Flavobacteriia</taxon>
        <taxon>Flavobacteriales</taxon>
        <taxon>Flavobacteriaceae</taxon>
        <taxon>Maribacter</taxon>
    </lineage>
</organism>
<name>A0A495EC11_9FLAO</name>
<dbReference type="RefSeq" id="WP_121063583.1">
    <property type="nucleotide sequence ID" value="NZ_RBIQ01000007.1"/>
</dbReference>
<evidence type="ECO:0000256" key="1">
    <source>
        <dbReference type="ARBA" id="ARBA00022729"/>
    </source>
</evidence>
<keyword evidence="1 2" id="KW-0732">Signal</keyword>
<dbReference type="Pfam" id="PF13517">
    <property type="entry name" value="FG-GAP_3"/>
    <property type="match status" value="3"/>
</dbReference>
<dbReference type="Gene3D" id="2.60.40.4070">
    <property type="match status" value="1"/>
</dbReference>
<feature type="signal peptide" evidence="2">
    <location>
        <begin position="1"/>
        <end position="26"/>
    </location>
</feature>
<dbReference type="PANTHER" id="PTHR16026:SF0">
    <property type="entry name" value="CARTILAGE ACIDIC PROTEIN 1"/>
    <property type="match status" value="1"/>
</dbReference>
<evidence type="ECO:0000259" key="3">
    <source>
        <dbReference type="Pfam" id="PF07593"/>
    </source>
</evidence>
<dbReference type="InterPro" id="IPR028994">
    <property type="entry name" value="Integrin_alpha_N"/>
</dbReference>
<dbReference type="AlphaFoldDB" id="A0A495EC11"/>
<dbReference type="InterPro" id="IPR026444">
    <property type="entry name" value="Secre_tail"/>
</dbReference>
<evidence type="ECO:0000256" key="2">
    <source>
        <dbReference type="SAM" id="SignalP"/>
    </source>
</evidence>
<dbReference type="Pfam" id="PF07593">
    <property type="entry name" value="UnbV_ASPIC"/>
    <property type="match status" value="1"/>
</dbReference>
<sequence length="619" mass="69804">MNFKKFKLCRAPLAVLFFLISFFSYSQQFTEVESRPLSEMKINYGNAVADYDLDGDLDVFIVAYNSFDANDQTTWSRLLENINGRLEDVTKDAGFGIQHSNAQKQDLKLGASWGDYDNDGYPDILLSHQNGTQLYKNMGNKTFKDVTRTAKIEPCLSCNNSGSLWWDYDNDGDLDLYLFYLEDENRLFNNQADGTFKEIIGALNINDGNRTWSSLPIDANHDGWLDLYVVNDFGLSNFYLSQEGESFINATDIYNLRNTGCGMGSTIGDFNNDGYYDIYVTNIAETKKNPLFMGTAEGPFVNVTNQEGVGNGHYGWGTRFLDADNDGDQDLYVVNGEADLHYENVFFKNLRKEGEKKFDDWTNESAANGLNNGMGAEVFDYDQDGDLDILVSNTNNAPYLYKNTTAISDAWLQVSLEGITSNKNAFGAKLIAYVEGDSIHRLLHGATIMGQSVKPAHFGLGDVNKIDSLFIQWPNSIPEKIYDIAINQKIKIVEQQGMQKGEFFNLEEEEEGTPEIDSPIFDEIPNDKLLEKDLIVHPNPFKEYITFNFLNKETGVLRLSIYTIIGAKVFSLEQEVNATHDWILQWNGESNNGVKLTSGLYVYKVSLANKKWSGKLLLN</sequence>
<keyword evidence="5" id="KW-1185">Reference proteome</keyword>
<feature type="domain" description="ASPIC/UnbV" evidence="3">
    <location>
        <begin position="425"/>
        <end position="490"/>
    </location>
</feature>
<accession>A0A495EC11</accession>
<dbReference type="Proteomes" id="UP000269412">
    <property type="component" value="Unassembled WGS sequence"/>
</dbReference>
<dbReference type="NCBIfam" id="TIGR04183">
    <property type="entry name" value="Por_Secre_tail"/>
    <property type="match status" value="1"/>
</dbReference>
<dbReference type="PANTHER" id="PTHR16026">
    <property type="entry name" value="CARTILAGE ACIDIC PROTEIN 1"/>
    <property type="match status" value="1"/>
</dbReference>
<dbReference type="SUPFAM" id="SSF69318">
    <property type="entry name" value="Integrin alpha N-terminal domain"/>
    <property type="match status" value="1"/>
</dbReference>
<evidence type="ECO:0000313" key="5">
    <source>
        <dbReference type="Proteomes" id="UP000269412"/>
    </source>
</evidence>